<dbReference type="Proteomes" id="UP000245202">
    <property type="component" value="Unassembled WGS sequence"/>
</dbReference>
<evidence type="ECO:0000313" key="2">
    <source>
        <dbReference type="Proteomes" id="UP000245202"/>
    </source>
</evidence>
<protein>
    <submittedName>
        <fullName evidence="1">Uncharacterized protein</fullName>
    </submittedName>
</protein>
<gene>
    <name evidence="1" type="ORF">PAT3040_00005</name>
</gene>
<keyword evidence="2" id="KW-1185">Reference proteome</keyword>
<sequence length="30" mass="3394">DLLVAEEDEFTSLVLIAFNDIRLIDLDVAM</sequence>
<reference evidence="1 2" key="1">
    <citation type="submission" date="2017-08" db="EMBL/GenBank/DDBJ databases">
        <title>Substantial Increase in Enzyme Production by Combined Drug-Resistance Mutations in Paenibacillus agaridevorans.</title>
        <authorList>
            <person name="Tanaka Y."/>
            <person name="Funane K."/>
            <person name="Hosaka T."/>
            <person name="Shiwa Y."/>
            <person name="Fujita N."/>
            <person name="Miyazaki T."/>
            <person name="Yoshikawa H."/>
            <person name="Murakami K."/>
            <person name="Kasahara K."/>
            <person name="Inaoka T."/>
            <person name="Hiraga Y."/>
            <person name="Ochi K."/>
        </authorList>
    </citation>
    <scope>NUCLEOTIDE SEQUENCE [LARGE SCALE GENOMIC DNA]</scope>
    <source>
        <strain evidence="1 2">T-3040</strain>
    </source>
</reference>
<feature type="non-terminal residue" evidence="1">
    <location>
        <position position="1"/>
    </location>
</feature>
<accession>A0A2R5EHF6</accession>
<evidence type="ECO:0000313" key="1">
    <source>
        <dbReference type="EMBL" id="GBG05525.1"/>
    </source>
</evidence>
<proteinExistence type="predicted"/>
<dbReference type="AlphaFoldDB" id="A0A2R5EHF6"/>
<comment type="caution">
    <text evidence="1">The sequence shown here is derived from an EMBL/GenBank/DDBJ whole genome shotgun (WGS) entry which is preliminary data.</text>
</comment>
<organism evidence="1 2">
    <name type="scientific">Paenibacillus agaridevorans</name>
    <dbReference type="NCBI Taxonomy" id="171404"/>
    <lineage>
        <taxon>Bacteria</taxon>
        <taxon>Bacillati</taxon>
        <taxon>Bacillota</taxon>
        <taxon>Bacilli</taxon>
        <taxon>Bacillales</taxon>
        <taxon>Paenibacillaceae</taxon>
        <taxon>Paenibacillus</taxon>
    </lineage>
</organism>
<name>A0A2R5EHF6_9BACL</name>
<dbReference type="EMBL" id="BDQX01000003">
    <property type="protein sequence ID" value="GBG05525.1"/>
    <property type="molecule type" value="Genomic_DNA"/>
</dbReference>